<dbReference type="GO" id="GO:0000149">
    <property type="term" value="F:SNARE binding"/>
    <property type="evidence" value="ECO:0007669"/>
    <property type="project" value="TreeGrafter"/>
</dbReference>
<dbReference type="PANTHER" id="PTHR15157">
    <property type="entry name" value="UV RADIATION RESISTANCE-ASSOCIATED GENE PROTEIN"/>
    <property type="match status" value="1"/>
</dbReference>
<dbReference type="AlphaFoldDB" id="A0AA39HES5"/>
<evidence type="ECO:0000313" key="3">
    <source>
        <dbReference type="Proteomes" id="UP001175271"/>
    </source>
</evidence>
<evidence type="ECO:0000313" key="2">
    <source>
        <dbReference type="EMBL" id="KAK0404530.1"/>
    </source>
</evidence>
<name>A0AA39HES5_9BILA</name>
<protein>
    <recommendedName>
        <fullName evidence="4">UV radiation resistance associated protein</fullName>
    </recommendedName>
</protein>
<dbReference type="EMBL" id="JAUCMV010000004">
    <property type="protein sequence ID" value="KAK0404530.1"/>
    <property type="molecule type" value="Genomic_DNA"/>
</dbReference>
<comment type="caution">
    <text evidence="2">The sequence shown here is derived from an EMBL/GenBank/DDBJ whole genome shotgun (WGS) entry which is preliminary data.</text>
</comment>
<keyword evidence="3" id="KW-1185">Reference proteome</keyword>
<proteinExistence type="predicted"/>
<accession>A0AA39HES5</accession>
<evidence type="ECO:0008006" key="4">
    <source>
        <dbReference type="Google" id="ProtNLM"/>
    </source>
</evidence>
<keyword evidence="1" id="KW-0175">Coiled coil</keyword>
<dbReference type="Proteomes" id="UP001175271">
    <property type="component" value="Unassembled WGS sequence"/>
</dbReference>
<organism evidence="2 3">
    <name type="scientific">Steinernema hermaphroditum</name>
    <dbReference type="NCBI Taxonomy" id="289476"/>
    <lineage>
        <taxon>Eukaryota</taxon>
        <taxon>Metazoa</taxon>
        <taxon>Ecdysozoa</taxon>
        <taxon>Nematoda</taxon>
        <taxon>Chromadorea</taxon>
        <taxon>Rhabditida</taxon>
        <taxon>Tylenchina</taxon>
        <taxon>Panagrolaimomorpha</taxon>
        <taxon>Strongyloidoidea</taxon>
        <taxon>Steinernematidae</taxon>
        <taxon>Steinernema</taxon>
    </lineage>
</organism>
<sequence>MRDGDRVSSAPSLLRASTSALRISTSSASVSSTHSRNSSQLISETNFTKLRNLSVNIREQREVIRRKRERIEGIIHDTDNFRDEADIESKKVEIAILQQKYNKSLNSIRMLTQARDDLLSRSDERDSRTNDLEVENQRMQEKVNSCEQRCQVPRESIRSRGADLVLRRRLMIRELYELFTIEVDRKVDFKLKRPCTCFSLDLINNLHLPYTNCLIGHSDIENEVVTAVGHVVHMLSVLSVILDHPLRYPVQFESSRSCVFDNVAPEKFVLSKIRSRSDRYHFEKGLELLGKNVAQIRSDCGLPCAKPERILFNLKELLLHLAGHARIVPKHKRPTLNAASPSSLLLVPKQLPPDLSDVLDPLEAAISPIRWREASPSDMNLNGHVVLSPSKRNAFCYSSYSVASQASSAS</sequence>
<gene>
    <name evidence="2" type="ORF">QR680_017495</name>
</gene>
<evidence type="ECO:0000256" key="1">
    <source>
        <dbReference type="ARBA" id="ARBA00023054"/>
    </source>
</evidence>
<dbReference type="PANTHER" id="PTHR15157:SF5">
    <property type="entry name" value="UV RADIATION RESISTANCE-ASSOCIATED GENE PROTEIN"/>
    <property type="match status" value="1"/>
</dbReference>
<reference evidence="2" key="1">
    <citation type="submission" date="2023-06" db="EMBL/GenBank/DDBJ databases">
        <title>Genomic analysis of the entomopathogenic nematode Steinernema hermaphroditum.</title>
        <authorList>
            <person name="Schwarz E.M."/>
            <person name="Heppert J.K."/>
            <person name="Baniya A."/>
            <person name="Schwartz H.T."/>
            <person name="Tan C.-H."/>
            <person name="Antoshechkin I."/>
            <person name="Sternberg P.W."/>
            <person name="Goodrich-Blair H."/>
            <person name="Dillman A.R."/>
        </authorList>
    </citation>
    <scope>NUCLEOTIDE SEQUENCE</scope>
    <source>
        <strain evidence="2">PS9179</strain>
        <tissue evidence="2">Whole animal</tissue>
    </source>
</reference>
<dbReference type="GO" id="GO:0035493">
    <property type="term" value="P:SNARE complex assembly"/>
    <property type="evidence" value="ECO:0007669"/>
    <property type="project" value="TreeGrafter"/>
</dbReference>
<dbReference type="GO" id="GO:0000323">
    <property type="term" value="C:lytic vacuole"/>
    <property type="evidence" value="ECO:0007669"/>
    <property type="project" value="TreeGrafter"/>
</dbReference>
<dbReference type="GO" id="GO:0005768">
    <property type="term" value="C:endosome"/>
    <property type="evidence" value="ECO:0007669"/>
    <property type="project" value="TreeGrafter"/>
</dbReference>